<comment type="similarity">
    <text evidence="1 2">Belongs to the short-chain dehydrogenases/reductases (SDR) family.</text>
</comment>
<keyword evidence="5" id="KW-1185">Reference proteome</keyword>
<dbReference type="Gene3D" id="3.40.50.720">
    <property type="entry name" value="NAD(P)-binding Rossmann-like Domain"/>
    <property type="match status" value="1"/>
</dbReference>
<evidence type="ECO:0000313" key="5">
    <source>
        <dbReference type="Proteomes" id="UP000764110"/>
    </source>
</evidence>
<gene>
    <name evidence="4" type="ORF">MHUMG1_07747</name>
</gene>
<evidence type="ECO:0000256" key="3">
    <source>
        <dbReference type="SAM" id="MobiDB-lite"/>
    </source>
</evidence>
<dbReference type="GO" id="GO:0019748">
    <property type="term" value="P:secondary metabolic process"/>
    <property type="evidence" value="ECO:0007669"/>
    <property type="project" value="TreeGrafter"/>
</dbReference>
<evidence type="ECO:0000256" key="2">
    <source>
        <dbReference type="RuleBase" id="RU000363"/>
    </source>
</evidence>
<dbReference type="Pfam" id="PF00106">
    <property type="entry name" value="adh_short"/>
    <property type="match status" value="1"/>
</dbReference>
<dbReference type="PRINTS" id="PR00081">
    <property type="entry name" value="GDHRDH"/>
</dbReference>
<evidence type="ECO:0000256" key="1">
    <source>
        <dbReference type="ARBA" id="ARBA00006484"/>
    </source>
</evidence>
<feature type="compositionally biased region" description="Low complexity" evidence="3">
    <location>
        <begin position="84"/>
        <end position="94"/>
    </location>
</feature>
<accession>A0A9P8M603</accession>
<dbReference type="InterPro" id="IPR036291">
    <property type="entry name" value="NAD(P)-bd_dom_sf"/>
</dbReference>
<dbReference type="PANTHER" id="PTHR43544:SF32">
    <property type="entry name" value="CHAIN DEHYDROGENASE, PUTATIVE (AFU_ORTHOLOGUE AFUA_5G01530)-RELATED"/>
    <property type="match status" value="1"/>
</dbReference>
<dbReference type="SUPFAM" id="SSF51735">
    <property type="entry name" value="NAD(P)-binding Rossmann-fold domains"/>
    <property type="match status" value="1"/>
</dbReference>
<comment type="caution">
    <text evidence="4">The sequence shown here is derived from an EMBL/GenBank/DDBJ whole genome shotgun (WGS) entry which is preliminary data.</text>
</comment>
<feature type="region of interest" description="Disordered" evidence="3">
    <location>
        <begin position="70"/>
        <end position="94"/>
    </location>
</feature>
<protein>
    <recommendedName>
        <fullName evidence="6">Short chain dehydrogenase</fullName>
    </recommendedName>
</protein>
<dbReference type="PRINTS" id="PR00080">
    <property type="entry name" value="SDRFAMILY"/>
</dbReference>
<evidence type="ECO:0008006" key="6">
    <source>
        <dbReference type="Google" id="ProtNLM"/>
    </source>
</evidence>
<evidence type="ECO:0000313" key="4">
    <source>
        <dbReference type="EMBL" id="KAH0594397.1"/>
    </source>
</evidence>
<name>A0A9P8M603_9HYPO</name>
<dbReference type="AlphaFoldDB" id="A0A9P8M603"/>
<proteinExistence type="inferred from homology"/>
<dbReference type="GO" id="GO:0016491">
    <property type="term" value="F:oxidoreductase activity"/>
    <property type="evidence" value="ECO:0007669"/>
    <property type="project" value="TreeGrafter"/>
</dbReference>
<organism evidence="4 5">
    <name type="scientific">Metarhizium humberi</name>
    <dbReference type="NCBI Taxonomy" id="2596975"/>
    <lineage>
        <taxon>Eukaryota</taxon>
        <taxon>Fungi</taxon>
        <taxon>Dikarya</taxon>
        <taxon>Ascomycota</taxon>
        <taxon>Pezizomycotina</taxon>
        <taxon>Sordariomycetes</taxon>
        <taxon>Hypocreomycetidae</taxon>
        <taxon>Hypocreales</taxon>
        <taxon>Clavicipitaceae</taxon>
        <taxon>Metarhizium</taxon>
    </lineage>
</organism>
<dbReference type="Proteomes" id="UP000764110">
    <property type="component" value="Unassembled WGS sequence"/>
</dbReference>
<sequence>MEFASRSHHTHLVRQIKPALGSTPPSASVQMSWLAAGGVYLSGCTSIPVSLQDNRRLRLGHFASRRVPWRRQKRAVRPTAPCRSASSSSPLSPGANSGIGYDMTAALVASPENHVIMGCRNYERGTRALQQLHAQPHAGSLSLLEVDITDDQSIGLAVDKLAAEYAVVDVLINNAGIVMRNFPDRRSEILDTMNTNSVAHLVFTEALVPLLQKSADPRIINVSSALGSIHARLDPRDPAYGIASEAYRMSKAALNMATACMYATYKVWGAKVWAYCPGHVITNLTGEGDRGVRAPAGAASSTSSAAGIVDIVQGRRDDDVGQFLQMGGRILQW</sequence>
<dbReference type="EMBL" id="JACEFI010000016">
    <property type="protein sequence ID" value="KAH0594397.1"/>
    <property type="molecule type" value="Genomic_DNA"/>
</dbReference>
<dbReference type="PANTHER" id="PTHR43544">
    <property type="entry name" value="SHORT-CHAIN DEHYDROGENASE/REDUCTASE"/>
    <property type="match status" value="1"/>
</dbReference>
<dbReference type="GO" id="GO:0005737">
    <property type="term" value="C:cytoplasm"/>
    <property type="evidence" value="ECO:0007669"/>
    <property type="project" value="TreeGrafter"/>
</dbReference>
<dbReference type="InterPro" id="IPR051468">
    <property type="entry name" value="Fungal_SecMetab_SDRs"/>
</dbReference>
<dbReference type="InterPro" id="IPR002347">
    <property type="entry name" value="SDR_fam"/>
</dbReference>
<reference evidence="4 5" key="1">
    <citation type="submission" date="2020-07" db="EMBL/GenBank/DDBJ databases">
        <title>Metarhizium humberi genome.</title>
        <authorList>
            <person name="Lysoe E."/>
        </authorList>
    </citation>
    <scope>NUCLEOTIDE SEQUENCE [LARGE SCALE GENOMIC DNA]</scope>
    <source>
        <strain evidence="4 5">ESALQ1638</strain>
    </source>
</reference>